<evidence type="ECO:0000313" key="2">
    <source>
        <dbReference type="EMBL" id="KTD02651.1"/>
    </source>
</evidence>
<organism evidence="2 4">
    <name type="scientific">Legionella feeleii</name>
    <dbReference type="NCBI Taxonomy" id="453"/>
    <lineage>
        <taxon>Bacteria</taxon>
        <taxon>Pseudomonadati</taxon>
        <taxon>Pseudomonadota</taxon>
        <taxon>Gammaproteobacteria</taxon>
        <taxon>Legionellales</taxon>
        <taxon>Legionellaceae</taxon>
        <taxon>Legionella</taxon>
    </lineage>
</organism>
<name>A0A0W0U4U9_9GAMM</name>
<keyword evidence="4" id="KW-1185">Reference proteome</keyword>
<dbReference type="InterPro" id="IPR036388">
    <property type="entry name" value="WH-like_DNA-bd_sf"/>
</dbReference>
<dbReference type="AlphaFoldDB" id="A0A0W0U4U9"/>
<feature type="compositionally biased region" description="Basic and acidic residues" evidence="1">
    <location>
        <begin position="291"/>
        <end position="313"/>
    </location>
</feature>
<proteinExistence type="predicted"/>
<reference evidence="3 5" key="2">
    <citation type="submission" date="2018-06" db="EMBL/GenBank/DDBJ databases">
        <authorList>
            <consortium name="Pathogen Informatics"/>
            <person name="Doyle S."/>
        </authorList>
    </citation>
    <scope>NUCLEOTIDE SEQUENCE [LARGE SCALE GENOMIC DNA]</scope>
    <source>
        <strain evidence="3 5">NCTC12022</strain>
    </source>
</reference>
<accession>A0A0W0U4U9</accession>
<evidence type="ECO:0000313" key="3">
    <source>
        <dbReference type="EMBL" id="SPX61207.1"/>
    </source>
</evidence>
<evidence type="ECO:0000313" key="5">
    <source>
        <dbReference type="Proteomes" id="UP000251942"/>
    </source>
</evidence>
<gene>
    <name evidence="2" type="ORF">Lfee_0806</name>
    <name evidence="3" type="ORF">NCTC12022_01946</name>
</gene>
<sequence length="402" mass="46486">MIIEINDNIKIWKEFNPIELSMDENLFNSTDSNRNLAKLGFNKERIAIKNRWFDVLTPSELIRKRNEADGYYRVVYIQINMENGEYYIGKANRPKWSELKRYQGSGLKFLNKFNKNSDEFVRFYIALCKTAEETELLESTLVNSELLSDEKCLNLVAGGGGTTKHHSIAETREKKREYMKSHPEQFQPMLEASKNAFQSGDTPALRARSQRIKKAMSDEKYREMTSERIKNWMAKNPGEYAKARKNNHEAIKTPESQAKRKASFDNWIKNNPEEYQAWQQKLISSRTTPEANEKRKASLREWGEKNPQKAHENAKIRAKASAEKLSKAVCMIDMQSGEILKTFPSQHAAAKWLVENGKAKNLNCVSSISSVCLRKPCSTGYGYRKKAYGYDWRFASEIQIKD</sequence>
<dbReference type="Gene3D" id="1.10.10.10">
    <property type="entry name" value="Winged helix-like DNA-binding domain superfamily/Winged helix DNA-binding domain"/>
    <property type="match status" value="1"/>
</dbReference>
<dbReference type="PATRIC" id="fig|453.4.peg.871"/>
<dbReference type="EMBL" id="LNYB01000023">
    <property type="protein sequence ID" value="KTD02651.1"/>
    <property type="molecule type" value="Genomic_DNA"/>
</dbReference>
<reference evidence="2 4" key="1">
    <citation type="submission" date="2015-11" db="EMBL/GenBank/DDBJ databases">
        <title>Genomic analysis of 38 Legionella species identifies large and diverse effector repertoires.</title>
        <authorList>
            <person name="Burstein D."/>
            <person name="Amaro F."/>
            <person name="Zusman T."/>
            <person name="Lifshitz Z."/>
            <person name="Cohen O."/>
            <person name="Gilbert J.A."/>
            <person name="Pupko T."/>
            <person name="Shuman H.A."/>
            <person name="Segal G."/>
        </authorList>
    </citation>
    <scope>NUCLEOTIDE SEQUENCE [LARGE SCALE GENOMIC DNA]</scope>
    <source>
        <strain evidence="2 4">WO-44C</strain>
    </source>
</reference>
<dbReference type="Proteomes" id="UP000054698">
    <property type="component" value="Unassembled WGS sequence"/>
</dbReference>
<evidence type="ECO:0008006" key="6">
    <source>
        <dbReference type="Google" id="ProtNLM"/>
    </source>
</evidence>
<dbReference type="RefSeq" id="WP_058444134.1">
    <property type="nucleotide sequence ID" value="NZ_CAAAHT010000014.1"/>
</dbReference>
<dbReference type="Proteomes" id="UP000251942">
    <property type="component" value="Unassembled WGS sequence"/>
</dbReference>
<feature type="region of interest" description="Disordered" evidence="1">
    <location>
        <begin position="283"/>
        <end position="313"/>
    </location>
</feature>
<dbReference type="OrthoDB" id="3034565at2"/>
<evidence type="ECO:0000256" key="1">
    <source>
        <dbReference type="SAM" id="MobiDB-lite"/>
    </source>
</evidence>
<protein>
    <recommendedName>
        <fullName evidence="6">GIY-YIG domain-containing protein</fullName>
    </recommendedName>
</protein>
<dbReference type="EMBL" id="UASS01000018">
    <property type="protein sequence ID" value="SPX61207.1"/>
    <property type="molecule type" value="Genomic_DNA"/>
</dbReference>
<evidence type="ECO:0000313" key="4">
    <source>
        <dbReference type="Proteomes" id="UP000054698"/>
    </source>
</evidence>